<dbReference type="EnsemblMetazoa" id="MDOA014222-RA">
    <property type="protein sequence ID" value="MDOA014222-PA"/>
    <property type="gene ID" value="MDOA014222"/>
</dbReference>
<accession>A0A1I8NE08</accession>
<reference evidence="1" key="1">
    <citation type="submission" date="2020-05" db="UniProtKB">
        <authorList>
            <consortium name="EnsemblMetazoa"/>
        </authorList>
    </citation>
    <scope>IDENTIFICATION</scope>
    <source>
        <strain evidence="1">Aabys</strain>
    </source>
</reference>
<sequence>MENEREIEHFGFSAEHISIERKYFIKKILNLALDHVCSKIVCSPETSAILAQQKDDIVRNIMEDKSISRAIATAEKMDKKYFAVPDHVLLPPYFDHAKQYEDKDEKEIDEQIESHRKKFLENSMMLASLKIENGQYKSLAPFIEDELKVHRQLEDSFKCLNMKEIYELVDKTMSLSNKGN</sequence>
<dbReference type="RefSeq" id="XP_005186455.3">
    <property type="nucleotide sequence ID" value="XM_005186398.4"/>
</dbReference>
<protein>
    <recommendedName>
        <fullName evidence="2">Hemerythrin-like domain-containing protein</fullName>
    </recommendedName>
</protein>
<evidence type="ECO:0000313" key="1">
    <source>
        <dbReference type="EnsemblMetazoa" id="MDOA014222-PA"/>
    </source>
</evidence>
<dbReference type="KEGG" id="mde:101888718"/>
<gene>
    <name evidence="1" type="primary">101888718</name>
</gene>
<dbReference type="AlphaFoldDB" id="A0A1I8NE08"/>
<dbReference type="VEuPathDB" id="VectorBase:MDOMA2_012819"/>
<dbReference type="eggNOG" id="ENOG502T92N">
    <property type="taxonomic scope" value="Eukaryota"/>
</dbReference>
<dbReference type="VEuPathDB" id="VectorBase:MDOA014222"/>
<proteinExistence type="predicted"/>
<name>A0A1I8NE08_MUSDO</name>
<dbReference type="OrthoDB" id="1884855at2759"/>
<evidence type="ECO:0008006" key="2">
    <source>
        <dbReference type="Google" id="ProtNLM"/>
    </source>
</evidence>
<organism evidence="1">
    <name type="scientific">Musca domestica</name>
    <name type="common">House fly</name>
    <dbReference type="NCBI Taxonomy" id="7370"/>
    <lineage>
        <taxon>Eukaryota</taxon>
        <taxon>Metazoa</taxon>
        <taxon>Ecdysozoa</taxon>
        <taxon>Arthropoda</taxon>
        <taxon>Hexapoda</taxon>
        <taxon>Insecta</taxon>
        <taxon>Pterygota</taxon>
        <taxon>Neoptera</taxon>
        <taxon>Endopterygota</taxon>
        <taxon>Diptera</taxon>
        <taxon>Brachycera</taxon>
        <taxon>Muscomorpha</taxon>
        <taxon>Muscoidea</taxon>
        <taxon>Muscidae</taxon>
        <taxon>Musca</taxon>
    </lineage>
</organism>